<feature type="domain" description="VanZ-like" evidence="2">
    <location>
        <begin position="15"/>
        <end position="141"/>
    </location>
</feature>
<feature type="transmembrane region" description="Helical" evidence="1">
    <location>
        <begin position="9"/>
        <end position="27"/>
    </location>
</feature>
<evidence type="ECO:0000313" key="3">
    <source>
        <dbReference type="EMBL" id="TWW00165.1"/>
    </source>
</evidence>
<feature type="transmembrane region" description="Helical" evidence="1">
    <location>
        <begin position="64"/>
        <end position="85"/>
    </location>
</feature>
<comment type="caution">
    <text evidence="3">The sequence shown here is derived from an EMBL/GenBank/DDBJ whole genome shotgun (WGS) entry which is preliminary data.</text>
</comment>
<dbReference type="OrthoDB" id="9805025at2"/>
<dbReference type="PANTHER" id="PTHR36834">
    <property type="entry name" value="MEMBRANE PROTEIN-RELATED"/>
    <property type="match status" value="1"/>
</dbReference>
<evidence type="ECO:0000256" key="1">
    <source>
        <dbReference type="SAM" id="Phobius"/>
    </source>
</evidence>
<name>A0A5C6LRU9_9BACT</name>
<gene>
    <name evidence="3" type="ORF">FEF09_12560</name>
</gene>
<organism evidence="3 4">
    <name type="scientific">Chitinophaga pinensis</name>
    <dbReference type="NCBI Taxonomy" id="79329"/>
    <lineage>
        <taxon>Bacteria</taxon>
        <taxon>Pseudomonadati</taxon>
        <taxon>Bacteroidota</taxon>
        <taxon>Chitinophagia</taxon>
        <taxon>Chitinophagales</taxon>
        <taxon>Chitinophagaceae</taxon>
        <taxon>Chitinophaga</taxon>
    </lineage>
</organism>
<sequence>MSIRLKRSTVIILLIVYILAVIYVVFLDPTRVAGERYAEPRWMPLKSTYDFIIEAGKSLRYIRYWAFFLLNLIGNVIMFMPLGFLLDALSAGAANKIRVITIAFFFSLGIELLQLVLMIGVYDADDIVLNTLGAWLGLCLHRKMAKKNVILVHNNS</sequence>
<dbReference type="AlphaFoldDB" id="A0A5C6LRU9"/>
<keyword evidence="1" id="KW-0812">Transmembrane</keyword>
<dbReference type="Pfam" id="PF04892">
    <property type="entry name" value="VanZ"/>
    <property type="match status" value="1"/>
</dbReference>
<dbReference type="Proteomes" id="UP000318815">
    <property type="component" value="Unassembled WGS sequence"/>
</dbReference>
<evidence type="ECO:0000313" key="4">
    <source>
        <dbReference type="Proteomes" id="UP000318815"/>
    </source>
</evidence>
<protein>
    <submittedName>
        <fullName evidence="3">VanZ family protein</fullName>
    </submittedName>
</protein>
<reference evidence="3 4" key="1">
    <citation type="submission" date="2019-08" db="EMBL/GenBank/DDBJ databases">
        <title>Whole genome sequencing of chitin degrading bacteria Chitinophaga pinensis YS16.</title>
        <authorList>
            <person name="Singh R.P."/>
            <person name="Manchanda G."/>
            <person name="Maurya I.K."/>
            <person name="Joshi N.K."/>
            <person name="Srivastava A.K."/>
        </authorList>
    </citation>
    <scope>NUCLEOTIDE SEQUENCE [LARGE SCALE GENOMIC DNA]</scope>
    <source>
        <strain evidence="3 4">YS-16</strain>
    </source>
</reference>
<dbReference type="PANTHER" id="PTHR36834:SF1">
    <property type="entry name" value="INTEGRAL MEMBRANE PROTEIN"/>
    <property type="match status" value="1"/>
</dbReference>
<accession>A0A5C6LRU9</accession>
<keyword evidence="4" id="KW-1185">Reference proteome</keyword>
<proteinExistence type="predicted"/>
<keyword evidence="1" id="KW-0472">Membrane</keyword>
<keyword evidence="1" id="KW-1133">Transmembrane helix</keyword>
<dbReference type="EMBL" id="VOHS01000010">
    <property type="protein sequence ID" value="TWW00165.1"/>
    <property type="molecule type" value="Genomic_DNA"/>
</dbReference>
<feature type="transmembrane region" description="Helical" evidence="1">
    <location>
        <begin position="97"/>
        <end position="121"/>
    </location>
</feature>
<dbReference type="InterPro" id="IPR006976">
    <property type="entry name" value="VanZ-like"/>
</dbReference>
<dbReference type="InterPro" id="IPR053150">
    <property type="entry name" value="Teicoplanin_resist-assoc"/>
</dbReference>
<evidence type="ECO:0000259" key="2">
    <source>
        <dbReference type="Pfam" id="PF04892"/>
    </source>
</evidence>
<dbReference type="RefSeq" id="WP_146305430.1">
    <property type="nucleotide sequence ID" value="NZ_VOHS01000010.1"/>
</dbReference>